<evidence type="ECO:0000256" key="3">
    <source>
        <dbReference type="ARBA" id="ARBA00023002"/>
    </source>
</evidence>
<organism evidence="8 9">
    <name type="scientific">Exophiala aquamarina CBS 119918</name>
    <dbReference type="NCBI Taxonomy" id="1182545"/>
    <lineage>
        <taxon>Eukaryota</taxon>
        <taxon>Fungi</taxon>
        <taxon>Dikarya</taxon>
        <taxon>Ascomycota</taxon>
        <taxon>Pezizomycotina</taxon>
        <taxon>Eurotiomycetes</taxon>
        <taxon>Chaetothyriomycetidae</taxon>
        <taxon>Chaetothyriales</taxon>
        <taxon>Herpotrichiellaceae</taxon>
        <taxon>Exophiala</taxon>
    </lineage>
</organism>
<keyword evidence="2 5" id="KW-0479">Metal-binding</keyword>
<dbReference type="InterPro" id="IPR017972">
    <property type="entry name" value="Cyt_P450_CS"/>
</dbReference>
<keyword evidence="3 6" id="KW-0560">Oxidoreductase</keyword>
<dbReference type="PRINTS" id="PR00463">
    <property type="entry name" value="EP450I"/>
</dbReference>
<dbReference type="Pfam" id="PF00067">
    <property type="entry name" value="p450"/>
    <property type="match status" value="1"/>
</dbReference>
<evidence type="ECO:0000313" key="9">
    <source>
        <dbReference type="Proteomes" id="UP000027920"/>
    </source>
</evidence>
<keyword evidence="7" id="KW-0472">Membrane</keyword>
<comment type="similarity">
    <text evidence="6">Belongs to the cytochrome P450 family.</text>
</comment>
<dbReference type="RefSeq" id="XP_013253817.1">
    <property type="nucleotide sequence ID" value="XM_013398363.1"/>
</dbReference>
<evidence type="ECO:0000256" key="2">
    <source>
        <dbReference type="ARBA" id="ARBA00022723"/>
    </source>
</evidence>
<comment type="caution">
    <text evidence="8">The sequence shown here is derived from an EMBL/GenBank/DDBJ whole genome shotgun (WGS) entry which is preliminary data.</text>
</comment>
<dbReference type="EMBL" id="AMGV01000026">
    <property type="protein sequence ID" value="KEF51227.1"/>
    <property type="molecule type" value="Genomic_DNA"/>
</dbReference>
<keyword evidence="7" id="KW-1133">Transmembrane helix</keyword>
<dbReference type="VEuPathDB" id="FungiDB:A1O9_12730"/>
<dbReference type="PANTHER" id="PTHR24305:SF235">
    <property type="entry name" value="CYTOCHROME P450 MONOOXYGENASE APDB-RELATED"/>
    <property type="match status" value="1"/>
</dbReference>
<dbReference type="GO" id="GO:0020037">
    <property type="term" value="F:heme binding"/>
    <property type="evidence" value="ECO:0007669"/>
    <property type="project" value="InterPro"/>
</dbReference>
<evidence type="ECO:0000256" key="6">
    <source>
        <dbReference type="RuleBase" id="RU000461"/>
    </source>
</evidence>
<dbReference type="Gene3D" id="1.10.630.10">
    <property type="entry name" value="Cytochrome P450"/>
    <property type="match status" value="1"/>
</dbReference>
<dbReference type="GO" id="GO:0044550">
    <property type="term" value="P:secondary metabolite biosynthetic process"/>
    <property type="evidence" value="ECO:0007669"/>
    <property type="project" value="UniProtKB-ARBA"/>
</dbReference>
<evidence type="ECO:0000256" key="1">
    <source>
        <dbReference type="ARBA" id="ARBA00001971"/>
    </source>
</evidence>
<dbReference type="SUPFAM" id="SSF48264">
    <property type="entry name" value="Cytochrome P450"/>
    <property type="match status" value="1"/>
</dbReference>
<feature type="transmembrane region" description="Helical" evidence="7">
    <location>
        <begin position="15"/>
        <end position="33"/>
    </location>
</feature>
<evidence type="ECO:0000313" key="8">
    <source>
        <dbReference type="EMBL" id="KEF51227.1"/>
    </source>
</evidence>
<dbReference type="GO" id="GO:0004497">
    <property type="term" value="F:monooxygenase activity"/>
    <property type="evidence" value="ECO:0007669"/>
    <property type="project" value="UniProtKB-KW"/>
</dbReference>
<comment type="cofactor">
    <cofactor evidence="1 5">
        <name>heme</name>
        <dbReference type="ChEBI" id="CHEBI:30413"/>
    </cofactor>
</comment>
<proteinExistence type="inferred from homology"/>
<dbReference type="InterPro" id="IPR050121">
    <property type="entry name" value="Cytochrome_P450_monoxygenase"/>
</dbReference>
<evidence type="ECO:0000256" key="4">
    <source>
        <dbReference type="ARBA" id="ARBA00023004"/>
    </source>
</evidence>
<dbReference type="GO" id="GO:0016705">
    <property type="term" value="F:oxidoreductase activity, acting on paired donors, with incorporation or reduction of molecular oxygen"/>
    <property type="evidence" value="ECO:0007669"/>
    <property type="project" value="InterPro"/>
</dbReference>
<sequence length="516" mass="58491">MFISPQSELQLKPVSVLQGTLLLIVVYLLYNVGRAYFFSPVRHVPGPFWSRVTPFPLYAATFRTRRAAYAHALIQKYGPIVVIAPDQVHTTDDVAMKAIYDRSSIKSSFYHGMGSYKGVRQILGTIDYSSASMARQNLLQCFQSKNLASLADVMESHIATFLQLLQDRSTQTDPIIEGVLWFRLLTLDTVTDVLWGEEHNLLADMDDVKSDLLRKFHHFSQYMALKGFIPFFETWTKMIGTKKYRNMRNDCYDLDAFARNALQKWNNRETKGHEKDVLSMLLALNSKQNASQSIDPEHIPAYIVEMMAAGSSTTSNTAAIACWVLARHQDVQNELRQELRKAFPNHNQIDMKQCLNLKYLDCVIFEVMRLWPIVPGPLERHLGQSITVNGVTVPPGTIASSAAYDQGRREDIFPNAEAFRPARWLNADAAMKKNWIPFGHGSRSCPGQNLGMTELKYFLAAIFRQFKSVVPEGRGEDILEMRDVFTASILMRDGITGKSQNKCWLQFTPAAEEVVS</sequence>
<evidence type="ECO:0000256" key="7">
    <source>
        <dbReference type="SAM" id="Phobius"/>
    </source>
</evidence>
<keyword evidence="4 5" id="KW-0408">Iron</keyword>
<dbReference type="GO" id="GO:0005506">
    <property type="term" value="F:iron ion binding"/>
    <property type="evidence" value="ECO:0007669"/>
    <property type="project" value="InterPro"/>
</dbReference>
<keyword evidence="6" id="KW-0503">Monooxygenase</keyword>
<evidence type="ECO:0008006" key="10">
    <source>
        <dbReference type="Google" id="ProtNLM"/>
    </source>
</evidence>
<accession>A0A072NV25</accession>
<dbReference type="InterPro" id="IPR036396">
    <property type="entry name" value="Cyt_P450_sf"/>
</dbReference>
<reference evidence="8 9" key="1">
    <citation type="submission" date="2013-03" db="EMBL/GenBank/DDBJ databases">
        <title>The Genome Sequence of Exophiala aquamarina CBS 119918.</title>
        <authorList>
            <consortium name="The Broad Institute Genomics Platform"/>
            <person name="Cuomo C."/>
            <person name="de Hoog S."/>
            <person name="Gorbushina A."/>
            <person name="Walker B."/>
            <person name="Young S.K."/>
            <person name="Zeng Q."/>
            <person name="Gargeya S."/>
            <person name="Fitzgerald M."/>
            <person name="Haas B."/>
            <person name="Abouelleil A."/>
            <person name="Allen A.W."/>
            <person name="Alvarado L."/>
            <person name="Arachchi H.M."/>
            <person name="Berlin A.M."/>
            <person name="Chapman S.B."/>
            <person name="Gainer-Dewar J."/>
            <person name="Goldberg J."/>
            <person name="Griggs A."/>
            <person name="Gujja S."/>
            <person name="Hansen M."/>
            <person name="Howarth C."/>
            <person name="Imamovic A."/>
            <person name="Ireland A."/>
            <person name="Larimer J."/>
            <person name="McCowan C."/>
            <person name="Murphy C."/>
            <person name="Pearson M."/>
            <person name="Poon T.W."/>
            <person name="Priest M."/>
            <person name="Roberts A."/>
            <person name="Saif S."/>
            <person name="Shea T."/>
            <person name="Sisk P."/>
            <person name="Sykes S."/>
            <person name="Wortman J."/>
            <person name="Nusbaum C."/>
            <person name="Birren B."/>
        </authorList>
    </citation>
    <scope>NUCLEOTIDE SEQUENCE [LARGE SCALE GENOMIC DNA]</scope>
    <source>
        <strain evidence="8 9">CBS 119918</strain>
    </source>
</reference>
<dbReference type="STRING" id="1182545.A0A072NV25"/>
<dbReference type="HOGENOM" id="CLU_001570_14_2_1"/>
<dbReference type="InterPro" id="IPR002401">
    <property type="entry name" value="Cyt_P450_E_grp-I"/>
</dbReference>
<dbReference type="OrthoDB" id="1470350at2759"/>
<keyword evidence="5 6" id="KW-0349">Heme</keyword>
<keyword evidence="7" id="KW-0812">Transmembrane</keyword>
<dbReference type="PRINTS" id="PR00385">
    <property type="entry name" value="P450"/>
</dbReference>
<dbReference type="GeneID" id="25287624"/>
<name>A0A072NV25_9EURO</name>
<gene>
    <name evidence="8" type="ORF">A1O9_12730</name>
</gene>
<dbReference type="AlphaFoldDB" id="A0A072NV25"/>
<protein>
    <recommendedName>
        <fullName evidence="10">Cytochrome P450 oxidoreductase</fullName>
    </recommendedName>
</protein>
<dbReference type="Proteomes" id="UP000027920">
    <property type="component" value="Unassembled WGS sequence"/>
</dbReference>
<evidence type="ECO:0000256" key="5">
    <source>
        <dbReference type="PIRSR" id="PIRSR602401-1"/>
    </source>
</evidence>
<feature type="binding site" description="axial binding residue" evidence="5">
    <location>
        <position position="445"/>
    </location>
    <ligand>
        <name>heme</name>
        <dbReference type="ChEBI" id="CHEBI:30413"/>
    </ligand>
    <ligandPart>
        <name>Fe</name>
        <dbReference type="ChEBI" id="CHEBI:18248"/>
    </ligandPart>
</feature>
<dbReference type="InterPro" id="IPR001128">
    <property type="entry name" value="Cyt_P450"/>
</dbReference>
<keyword evidence="9" id="KW-1185">Reference proteome</keyword>
<dbReference type="PROSITE" id="PS00086">
    <property type="entry name" value="CYTOCHROME_P450"/>
    <property type="match status" value="1"/>
</dbReference>
<dbReference type="PANTHER" id="PTHR24305">
    <property type="entry name" value="CYTOCHROME P450"/>
    <property type="match status" value="1"/>
</dbReference>